<dbReference type="Pfam" id="PF12966">
    <property type="entry name" value="AtpR"/>
    <property type="match status" value="1"/>
</dbReference>
<feature type="transmembrane region" description="Helical" evidence="1">
    <location>
        <begin position="39"/>
        <end position="59"/>
    </location>
</feature>
<name>A0ABS5WED0_9FLAO</name>
<accession>A0ABS5WED0</accession>
<gene>
    <name evidence="2" type="ORF">HW347_09970</name>
</gene>
<evidence type="ECO:0000313" key="2">
    <source>
        <dbReference type="EMBL" id="MBT2161594.1"/>
    </source>
</evidence>
<keyword evidence="1" id="KW-0812">Transmembrane</keyword>
<dbReference type="RefSeq" id="WP_155597177.1">
    <property type="nucleotide sequence ID" value="NZ_JACATN010000003.1"/>
</dbReference>
<proteinExistence type="predicted"/>
<keyword evidence="1" id="KW-1133">Transmembrane helix</keyword>
<dbReference type="Proteomes" id="UP000740413">
    <property type="component" value="Unassembled WGS sequence"/>
</dbReference>
<dbReference type="InterPro" id="IPR017581">
    <property type="entry name" value="AtpR-like"/>
</dbReference>
<evidence type="ECO:0000313" key="3">
    <source>
        <dbReference type="Proteomes" id="UP000740413"/>
    </source>
</evidence>
<comment type="caution">
    <text evidence="2">The sequence shown here is derived from an EMBL/GenBank/DDBJ whole genome shotgun (WGS) entry which is preliminary data.</text>
</comment>
<protein>
    <submittedName>
        <fullName evidence="2">ATP synthase subunit I</fullName>
    </submittedName>
</protein>
<feature type="transmembrane region" description="Helical" evidence="1">
    <location>
        <begin position="65"/>
        <end position="82"/>
    </location>
</feature>
<evidence type="ECO:0000256" key="1">
    <source>
        <dbReference type="SAM" id="Phobius"/>
    </source>
</evidence>
<feature type="transmembrane region" description="Helical" evidence="1">
    <location>
        <begin position="6"/>
        <end position="27"/>
    </location>
</feature>
<dbReference type="NCBIfam" id="TIGR03165">
    <property type="entry name" value="F1F0_chp_2"/>
    <property type="match status" value="1"/>
</dbReference>
<organism evidence="2 3">
    <name type="scientific">Zobellia barbeyronii</name>
    <dbReference type="NCBI Taxonomy" id="2748009"/>
    <lineage>
        <taxon>Bacteria</taxon>
        <taxon>Pseudomonadati</taxon>
        <taxon>Bacteroidota</taxon>
        <taxon>Flavobacteriia</taxon>
        <taxon>Flavobacteriales</taxon>
        <taxon>Flavobacteriaceae</taxon>
        <taxon>Zobellia</taxon>
    </lineage>
</organism>
<keyword evidence="1" id="KW-0472">Membrane</keyword>
<reference evidence="3" key="1">
    <citation type="submission" date="2023-07" db="EMBL/GenBank/DDBJ databases">
        <title>Zobellia barbeyronii sp. nov., a new marine flavobacterium, isolated from green and red algae.</title>
        <authorList>
            <person name="Nedashkovskaya O.I."/>
            <person name="Otstavnykh N."/>
            <person name="Zhukova N."/>
            <person name="Guzev K."/>
            <person name="Chausova V."/>
            <person name="Tekutyeva L."/>
            <person name="Mikhailov V."/>
            <person name="Isaeva M."/>
        </authorList>
    </citation>
    <scope>NUCLEOTIDE SEQUENCE [LARGE SCALE GENOMIC DNA]</scope>
    <source>
        <strain evidence="3">KMM 6746</strain>
    </source>
</reference>
<keyword evidence="3" id="KW-1185">Reference proteome</keyword>
<sequence>MNDLVMTLMVLFGGSCLGFLFFGGLWFTSKKMLSSPKPVLWYLGSLFTRVGLTLLGFYYMGQNNFKYMLICLLGFISARFIVIRMTKTKEMKPIELEKEY</sequence>
<dbReference type="EMBL" id="JACATN010000003">
    <property type="protein sequence ID" value="MBT2161594.1"/>
    <property type="molecule type" value="Genomic_DNA"/>
</dbReference>